<dbReference type="OrthoDB" id="14143at2"/>
<dbReference type="AlphaFoldDB" id="A0A1H9H8G3"/>
<organism evidence="1 2">
    <name type="scientific">Treponema bryantii</name>
    <dbReference type="NCBI Taxonomy" id="163"/>
    <lineage>
        <taxon>Bacteria</taxon>
        <taxon>Pseudomonadati</taxon>
        <taxon>Spirochaetota</taxon>
        <taxon>Spirochaetia</taxon>
        <taxon>Spirochaetales</taxon>
        <taxon>Treponemataceae</taxon>
        <taxon>Treponema</taxon>
    </lineage>
</organism>
<sequence>MLTSILAKSTCAACKFCCSFRRQSLWETPIFDEETMKKLQELYPSAKFRPAGNSGHSYTFDISDAYKTQDPEEEALCPFLDPNHGCALPPELKPFDCKIWPLRAVQHSEPDNSKKLAVALTPTCPAINKVPLERVRELAESGLGQQILDYAASHPDIIKESSEFLSNIIYK</sequence>
<dbReference type="Proteomes" id="UP000182360">
    <property type="component" value="Unassembled WGS sequence"/>
</dbReference>
<proteinExistence type="predicted"/>
<evidence type="ECO:0000313" key="2">
    <source>
        <dbReference type="Proteomes" id="UP000182360"/>
    </source>
</evidence>
<name>A0A1H9H8G3_9SPIR</name>
<reference evidence="1 2" key="1">
    <citation type="submission" date="2016-10" db="EMBL/GenBank/DDBJ databases">
        <authorList>
            <person name="de Groot N.N."/>
        </authorList>
    </citation>
    <scope>NUCLEOTIDE SEQUENCE [LARGE SCALE GENOMIC DNA]</scope>
    <source>
        <strain evidence="1 2">B25</strain>
    </source>
</reference>
<protein>
    <recommendedName>
        <fullName evidence="3">Zinc-or iron-chelating domain-containing protein</fullName>
    </recommendedName>
</protein>
<dbReference type="STRING" id="163.SAMN04487775_101148"/>
<dbReference type="EMBL" id="FOFU01000006">
    <property type="protein sequence ID" value="SEQ58661.1"/>
    <property type="molecule type" value="Genomic_DNA"/>
</dbReference>
<accession>A0A1H9H8G3</accession>
<gene>
    <name evidence="1" type="ORF">SAMN04487977_10691</name>
</gene>
<evidence type="ECO:0000313" key="1">
    <source>
        <dbReference type="EMBL" id="SEQ58661.1"/>
    </source>
</evidence>
<evidence type="ECO:0008006" key="3">
    <source>
        <dbReference type="Google" id="ProtNLM"/>
    </source>
</evidence>
<keyword evidence="2" id="KW-1185">Reference proteome</keyword>
<dbReference type="RefSeq" id="WP_074644148.1">
    <property type="nucleotide sequence ID" value="NZ_FOFU01000006.1"/>
</dbReference>